<organism evidence="2 3">
    <name type="scientific">Gossypium arboreum</name>
    <name type="common">Tree cotton</name>
    <name type="synonym">Gossypium nanking</name>
    <dbReference type="NCBI Taxonomy" id="29729"/>
    <lineage>
        <taxon>Eukaryota</taxon>
        <taxon>Viridiplantae</taxon>
        <taxon>Streptophyta</taxon>
        <taxon>Embryophyta</taxon>
        <taxon>Tracheophyta</taxon>
        <taxon>Spermatophyta</taxon>
        <taxon>Magnoliopsida</taxon>
        <taxon>eudicotyledons</taxon>
        <taxon>Gunneridae</taxon>
        <taxon>Pentapetalae</taxon>
        <taxon>rosids</taxon>
        <taxon>malvids</taxon>
        <taxon>Malvales</taxon>
        <taxon>Malvaceae</taxon>
        <taxon>Malvoideae</taxon>
        <taxon>Gossypium</taxon>
    </lineage>
</organism>
<accession>A0ABR0NJU4</accession>
<sequence>MATMDYHYRNRANENINNTKNIDTYKIVEVLTNGISGWKHHLRTDYRASFLKMEPSPKTGRICVEMDLPEYDLLCPKSKGRTTLPSFSDSIMQTSEGTDRTLKMCFATHKEFDKRTRLDAPCGRPKVQTRQTRQTKSRCK</sequence>
<name>A0ABR0NJU4_GOSAR</name>
<dbReference type="Proteomes" id="UP001358586">
    <property type="component" value="Chromosome 10"/>
</dbReference>
<protein>
    <submittedName>
        <fullName evidence="2">Uncharacterized protein</fullName>
    </submittedName>
</protein>
<gene>
    <name evidence="2" type="ORF">PVK06_035421</name>
</gene>
<dbReference type="EMBL" id="JARKNE010000010">
    <property type="protein sequence ID" value="KAK5794208.1"/>
    <property type="molecule type" value="Genomic_DNA"/>
</dbReference>
<reference evidence="2 3" key="1">
    <citation type="submission" date="2023-03" db="EMBL/GenBank/DDBJ databases">
        <title>WGS of Gossypium arboreum.</title>
        <authorList>
            <person name="Yu D."/>
        </authorList>
    </citation>
    <scope>NUCLEOTIDE SEQUENCE [LARGE SCALE GENOMIC DNA]</scope>
    <source>
        <tissue evidence="2">Leaf</tissue>
    </source>
</reference>
<evidence type="ECO:0000313" key="2">
    <source>
        <dbReference type="EMBL" id="KAK5794208.1"/>
    </source>
</evidence>
<comment type="caution">
    <text evidence="2">The sequence shown here is derived from an EMBL/GenBank/DDBJ whole genome shotgun (WGS) entry which is preliminary data.</text>
</comment>
<proteinExistence type="predicted"/>
<feature type="region of interest" description="Disordered" evidence="1">
    <location>
        <begin position="119"/>
        <end position="140"/>
    </location>
</feature>
<keyword evidence="3" id="KW-1185">Reference proteome</keyword>
<evidence type="ECO:0000256" key="1">
    <source>
        <dbReference type="SAM" id="MobiDB-lite"/>
    </source>
</evidence>
<evidence type="ECO:0000313" key="3">
    <source>
        <dbReference type="Proteomes" id="UP001358586"/>
    </source>
</evidence>